<sequence>AAGGVVGVGTDIAGSLRIPSFCCGIFGHHTSPSVFPADGMVPLIQRGALTERMFSFGPMCRYAVDLKPFLKAMAGDYISKLPKIDDTVDLRKIKIYYMLEDGDPLKTPVQDEVKDAIHKIMTHFEEKYNVTAKMVHLESMRFGFFMMLSTMKEANAPRLAQVLNNGSPVDYLPLEIIKSLFGYSDHMLGTLAFAAAEKYFPSASSAFTQRFLKKRDDLRDEFYKLLGEDGVFLYPSHPEAAPKHGTGVVKSPNTGFSSIFNVISVPVTSCPVGLNRDGMPIGVQVAAKQFNDHLTITVANEIEKIFGGWIPPCVVETKETRLELRIILVNLVLSFQFCDDLILFTLNCLLVTLHEGL</sequence>
<dbReference type="PANTHER" id="PTHR43372:SF4">
    <property type="entry name" value="FATTY-ACID AMIDE HYDROLASE 2"/>
    <property type="match status" value="1"/>
</dbReference>
<feature type="non-terminal residue" evidence="2">
    <location>
        <position position="357"/>
    </location>
</feature>
<proteinExistence type="predicted"/>
<dbReference type="Pfam" id="PF01425">
    <property type="entry name" value="Amidase"/>
    <property type="match status" value="1"/>
</dbReference>
<evidence type="ECO:0000259" key="1">
    <source>
        <dbReference type="Pfam" id="PF01425"/>
    </source>
</evidence>
<comment type="caution">
    <text evidence="2">The sequence shown here is derived from an EMBL/GenBank/DDBJ whole genome shotgun (WGS) entry which is preliminary data.</text>
</comment>
<feature type="domain" description="Amidase" evidence="1">
    <location>
        <begin position="3"/>
        <end position="295"/>
    </location>
</feature>
<dbReference type="InterPro" id="IPR036928">
    <property type="entry name" value="AS_sf"/>
</dbReference>
<dbReference type="GO" id="GO:0016787">
    <property type="term" value="F:hydrolase activity"/>
    <property type="evidence" value="ECO:0007669"/>
    <property type="project" value="UniProtKB-KW"/>
</dbReference>
<dbReference type="AlphaFoldDB" id="A0A443RWA6"/>
<dbReference type="GO" id="GO:0012505">
    <property type="term" value="C:endomembrane system"/>
    <property type="evidence" value="ECO:0007669"/>
    <property type="project" value="TreeGrafter"/>
</dbReference>
<protein>
    <submittedName>
        <fullName evidence="2">Fatty-acid amide hydrolase 2-like protein</fullName>
    </submittedName>
</protein>
<dbReference type="STRING" id="299467.A0A443RWA6"/>
<dbReference type="PANTHER" id="PTHR43372">
    <property type="entry name" value="FATTY-ACID AMIDE HYDROLASE"/>
    <property type="match status" value="1"/>
</dbReference>
<gene>
    <name evidence="2" type="ORF">B4U80_05673</name>
</gene>
<keyword evidence="2" id="KW-0378">Hydrolase</keyword>
<accession>A0A443RWA6</accession>
<dbReference type="OrthoDB" id="6428749at2759"/>
<reference evidence="2 3" key="1">
    <citation type="journal article" date="2018" name="Gigascience">
        <title>Genomes of trombidid mites reveal novel predicted allergens and laterally-transferred genes associated with secondary metabolism.</title>
        <authorList>
            <person name="Dong X."/>
            <person name="Chaisiri K."/>
            <person name="Xia D."/>
            <person name="Armstrong S.D."/>
            <person name="Fang Y."/>
            <person name="Donnelly M.J."/>
            <person name="Kadowaki T."/>
            <person name="McGarry J.W."/>
            <person name="Darby A.C."/>
            <person name="Makepeace B.L."/>
        </authorList>
    </citation>
    <scope>NUCLEOTIDE SEQUENCE [LARGE SCALE GENOMIC DNA]</scope>
    <source>
        <strain evidence="2">UoL-UT</strain>
    </source>
</reference>
<evidence type="ECO:0000313" key="2">
    <source>
        <dbReference type="EMBL" id="RWS19663.1"/>
    </source>
</evidence>
<dbReference type="SUPFAM" id="SSF75304">
    <property type="entry name" value="Amidase signature (AS) enzymes"/>
    <property type="match status" value="1"/>
</dbReference>
<feature type="non-terminal residue" evidence="2">
    <location>
        <position position="1"/>
    </location>
</feature>
<dbReference type="Proteomes" id="UP000288716">
    <property type="component" value="Unassembled WGS sequence"/>
</dbReference>
<dbReference type="InterPro" id="IPR023631">
    <property type="entry name" value="Amidase_dom"/>
</dbReference>
<keyword evidence="3" id="KW-1185">Reference proteome</keyword>
<dbReference type="InterPro" id="IPR052739">
    <property type="entry name" value="FAAH2"/>
</dbReference>
<dbReference type="EMBL" id="NCKV01023862">
    <property type="protein sequence ID" value="RWS19663.1"/>
    <property type="molecule type" value="Genomic_DNA"/>
</dbReference>
<organism evidence="2 3">
    <name type="scientific">Leptotrombidium deliense</name>
    <dbReference type="NCBI Taxonomy" id="299467"/>
    <lineage>
        <taxon>Eukaryota</taxon>
        <taxon>Metazoa</taxon>
        <taxon>Ecdysozoa</taxon>
        <taxon>Arthropoda</taxon>
        <taxon>Chelicerata</taxon>
        <taxon>Arachnida</taxon>
        <taxon>Acari</taxon>
        <taxon>Acariformes</taxon>
        <taxon>Trombidiformes</taxon>
        <taxon>Prostigmata</taxon>
        <taxon>Anystina</taxon>
        <taxon>Parasitengona</taxon>
        <taxon>Trombiculoidea</taxon>
        <taxon>Trombiculidae</taxon>
        <taxon>Leptotrombidium</taxon>
    </lineage>
</organism>
<dbReference type="VEuPathDB" id="VectorBase:LDEU012377"/>
<evidence type="ECO:0000313" key="3">
    <source>
        <dbReference type="Proteomes" id="UP000288716"/>
    </source>
</evidence>
<name>A0A443RWA6_9ACAR</name>
<dbReference type="Gene3D" id="3.90.1300.10">
    <property type="entry name" value="Amidase signature (AS) domain"/>
    <property type="match status" value="1"/>
</dbReference>